<feature type="compositionally biased region" description="Polar residues" evidence="1">
    <location>
        <begin position="84"/>
        <end position="96"/>
    </location>
</feature>
<feature type="compositionally biased region" description="Basic and acidic residues" evidence="1">
    <location>
        <begin position="196"/>
        <end position="205"/>
    </location>
</feature>
<dbReference type="AlphaFoldDB" id="A0A9P7RZM3"/>
<name>A0A9P7RZM3_9AGAR</name>
<sequence length="274" mass="29624">MLPANPRAGGLPSNPRSNGPGGRRYGRERTSRDEDPPATSARPSRSFRPTTPSARGEASRRSNDSSGSSSSVTSSGSSFLGRIQNETSGYASSVTTAECDYEDENRKVNGRERVQEDGSAQTAGEGYGQTIWSRVATAASSLTVNVSKAWATNIATYAGEETPPGQESRLTRAMKAYHVEKARDPADLPTWLFDEHERRVRKPDAEPPSSAPRGLRDVYDAATTPGPTHPAPRKGTDRLKALREGKRAEQIERLPEARKARVGLPGGPARNRRV</sequence>
<evidence type="ECO:0000313" key="3">
    <source>
        <dbReference type="Proteomes" id="UP001049176"/>
    </source>
</evidence>
<proteinExistence type="predicted"/>
<feature type="compositionally biased region" description="Basic and acidic residues" evidence="1">
    <location>
        <begin position="25"/>
        <end position="35"/>
    </location>
</feature>
<evidence type="ECO:0000256" key="1">
    <source>
        <dbReference type="SAM" id="MobiDB-lite"/>
    </source>
</evidence>
<dbReference type="KEGG" id="more:E1B28_008779"/>
<dbReference type="Proteomes" id="UP001049176">
    <property type="component" value="Chromosome 5"/>
</dbReference>
<protein>
    <submittedName>
        <fullName evidence="2">Uncharacterized protein</fullName>
    </submittedName>
</protein>
<keyword evidence="3" id="KW-1185">Reference proteome</keyword>
<dbReference type="EMBL" id="CM032185">
    <property type="protein sequence ID" value="KAG7092423.1"/>
    <property type="molecule type" value="Genomic_DNA"/>
</dbReference>
<feature type="compositionally biased region" description="Basic and acidic residues" evidence="1">
    <location>
        <begin position="234"/>
        <end position="259"/>
    </location>
</feature>
<organism evidence="2 3">
    <name type="scientific">Marasmius oreades</name>
    <name type="common">fairy-ring Marasmius</name>
    <dbReference type="NCBI Taxonomy" id="181124"/>
    <lineage>
        <taxon>Eukaryota</taxon>
        <taxon>Fungi</taxon>
        <taxon>Dikarya</taxon>
        <taxon>Basidiomycota</taxon>
        <taxon>Agaricomycotina</taxon>
        <taxon>Agaricomycetes</taxon>
        <taxon>Agaricomycetidae</taxon>
        <taxon>Agaricales</taxon>
        <taxon>Marasmiineae</taxon>
        <taxon>Marasmiaceae</taxon>
        <taxon>Marasmius</taxon>
    </lineage>
</organism>
<feature type="compositionally biased region" description="Low complexity" evidence="1">
    <location>
        <begin position="64"/>
        <end position="82"/>
    </location>
</feature>
<feature type="region of interest" description="Disordered" evidence="1">
    <location>
        <begin position="1"/>
        <end position="128"/>
    </location>
</feature>
<evidence type="ECO:0000313" key="2">
    <source>
        <dbReference type="EMBL" id="KAG7092423.1"/>
    </source>
</evidence>
<feature type="compositionally biased region" description="Polar residues" evidence="1">
    <location>
        <begin position="41"/>
        <end position="53"/>
    </location>
</feature>
<dbReference type="GeneID" id="66077855"/>
<feature type="compositionally biased region" description="Basic and acidic residues" evidence="1">
    <location>
        <begin position="104"/>
        <end position="116"/>
    </location>
</feature>
<gene>
    <name evidence="2" type="ORF">E1B28_008779</name>
</gene>
<accession>A0A9P7RZM3</accession>
<reference evidence="2" key="1">
    <citation type="journal article" date="2021" name="Genome Biol. Evol.">
        <title>The assembled and annotated genome of the fairy-ring fungus Marasmius oreades.</title>
        <authorList>
            <person name="Hiltunen M."/>
            <person name="Ament-Velasquez S.L."/>
            <person name="Johannesson H."/>
        </authorList>
    </citation>
    <scope>NUCLEOTIDE SEQUENCE</scope>
    <source>
        <strain evidence="2">03SP1</strain>
    </source>
</reference>
<dbReference type="RefSeq" id="XP_043008893.1">
    <property type="nucleotide sequence ID" value="XM_043153609.1"/>
</dbReference>
<comment type="caution">
    <text evidence="2">The sequence shown here is derived from an EMBL/GenBank/DDBJ whole genome shotgun (WGS) entry which is preliminary data.</text>
</comment>
<dbReference type="OrthoDB" id="2683368at2759"/>
<feature type="region of interest" description="Disordered" evidence="1">
    <location>
        <begin position="196"/>
        <end position="274"/>
    </location>
</feature>